<reference evidence="3" key="1">
    <citation type="submission" date="2014-03" db="EMBL/GenBank/DDBJ databases">
        <authorList>
            <person name="Aksoy S."/>
            <person name="Warren W."/>
            <person name="Wilson R.K."/>
        </authorList>
    </citation>
    <scope>NUCLEOTIDE SEQUENCE [LARGE SCALE GENOMIC DNA]</scope>
    <source>
        <strain evidence="3">IAEA</strain>
    </source>
</reference>
<accession>A0A1A9ZH21</accession>
<name>A0A1A9ZH21_GLOPL</name>
<evidence type="ECO:0000313" key="3">
    <source>
        <dbReference type="Proteomes" id="UP000092445"/>
    </source>
</evidence>
<dbReference type="EnsemblMetazoa" id="GPAI014490-RA">
    <property type="protein sequence ID" value="GPAI014490-PA"/>
    <property type="gene ID" value="GPAI014490"/>
</dbReference>
<organism evidence="2 3">
    <name type="scientific">Glossina pallidipes</name>
    <name type="common">Tsetse fly</name>
    <dbReference type="NCBI Taxonomy" id="7398"/>
    <lineage>
        <taxon>Eukaryota</taxon>
        <taxon>Metazoa</taxon>
        <taxon>Ecdysozoa</taxon>
        <taxon>Arthropoda</taxon>
        <taxon>Hexapoda</taxon>
        <taxon>Insecta</taxon>
        <taxon>Pterygota</taxon>
        <taxon>Neoptera</taxon>
        <taxon>Endopterygota</taxon>
        <taxon>Diptera</taxon>
        <taxon>Brachycera</taxon>
        <taxon>Muscomorpha</taxon>
        <taxon>Hippoboscoidea</taxon>
        <taxon>Glossinidae</taxon>
        <taxon>Glossina</taxon>
    </lineage>
</organism>
<reference evidence="2" key="2">
    <citation type="submission" date="2020-05" db="UniProtKB">
        <authorList>
            <consortium name="EnsemblMetazoa"/>
        </authorList>
    </citation>
    <scope>IDENTIFICATION</scope>
    <source>
        <strain evidence="2">IAEA</strain>
    </source>
</reference>
<dbReference type="Proteomes" id="UP000092445">
    <property type="component" value="Unassembled WGS sequence"/>
</dbReference>
<feature type="region of interest" description="Disordered" evidence="1">
    <location>
        <begin position="60"/>
        <end position="82"/>
    </location>
</feature>
<dbReference type="AlphaFoldDB" id="A0A1A9ZH21"/>
<evidence type="ECO:0000256" key="1">
    <source>
        <dbReference type="SAM" id="MobiDB-lite"/>
    </source>
</evidence>
<dbReference type="VEuPathDB" id="VectorBase:GPAI014490"/>
<proteinExistence type="predicted"/>
<keyword evidence="3" id="KW-1185">Reference proteome</keyword>
<evidence type="ECO:0000313" key="2">
    <source>
        <dbReference type="EnsemblMetazoa" id="GPAI014490-PA"/>
    </source>
</evidence>
<sequence>MGSSSFSSLENIQSIRSQKLVPFKILLAMGANGGIPYSGQPQGICMAILRKNRRICQDKMKRGPTKNEENLNIAPLPKIPPMPEVTPPKFTTALKLYIFIEPKNMGILYLKDPCIDKLCTVKSKGPEPS</sequence>
<protein>
    <submittedName>
        <fullName evidence="2">Uncharacterized protein</fullName>
    </submittedName>
</protein>
<feature type="compositionally biased region" description="Basic and acidic residues" evidence="1">
    <location>
        <begin position="60"/>
        <end position="69"/>
    </location>
</feature>